<feature type="non-terminal residue" evidence="3">
    <location>
        <position position="1"/>
    </location>
</feature>
<reference evidence="3 4" key="1">
    <citation type="submission" date="2024-10" db="EMBL/GenBank/DDBJ databases">
        <title>Updated reference genomes for cyclostephanoid diatoms.</title>
        <authorList>
            <person name="Roberts W.R."/>
            <person name="Alverson A.J."/>
        </authorList>
    </citation>
    <scope>NUCLEOTIDE SEQUENCE [LARGE SCALE GENOMIC DNA]</scope>
    <source>
        <strain evidence="3 4">AJA228-03</strain>
    </source>
</reference>
<dbReference type="PANTHER" id="PTHR15728:SF0">
    <property type="entry name" value="PAN2-PAN3 DEADENYLATION COMPLEX CATALYTIC SUBUNIT PAN2"/>
    <property type="match status" value="1"/>
</dbReference>
<dbReference type="Gene3D" id="2.130.10.10">
    <property type="entry name" value="YVTN repeat-like/Quinoprotein amine dehydrogenase"/>
    <property type="match status" value="1"/>
</dbReference>
<accession>A0ABD3REK9</accession>
<evidence type="ECO:0000259" key="2">
    <source>
        <dbReference type="SMART" id="SM00479"/>
    </source>
</evidence>
<dbReference type="Pfam" id="PF00929">
    <property type="entry name" value="RNase_T"/>
    <property type="match status" value="1"/>
</dbReference>
<evidence type="ECO:0000313" key="3">
    <source>
        <dbReference type="EMBL" id="KAL3811482.1"/>
    </source>
</evidence>
<evidence type="ECO:0000313" key="4">
    <source>
        <dbReference type="Proteomes" id="UP001530377"/>
    </source>
</evidence>
<keyword evidence="4" id="KW-1185">Reference proteome</keyword>
<dbReference type="Pfam" id="PF13423">
    <property type="entry name" value="UCH_1"/>
    <property type="match status" value="1"/>
</dbReference>
<name>A0ABD3REK9_9STRA</name>
<dbReference type="InterPro" id="IPR015943">
    <property type="entry name" value="WD40/YVTN_repeat-like_dom_sf"/>
</dbReference>
<dbReference type="Gene3D" id="3.90.70.10">
    <property type="entry name" value="Cysteine proteinases"/>
    <property type="match status" value="1"/>
</dbReference>
<proteinExistence type="predicted"/>
<gene>
    <name evidence="3" type="ORF">ACHAXA_010734</name>
</gene>
<dbReference type="InterPro" id="IPR050785">
    <property type="entry name" value="PAN2-PAN3_catalytic_subunit"/>
</dbReference>
<dbReference type="SMART" id="SM00479">
    <property type="entry name" value="EXOIII"/>
    <property type="match status" value="1"/>
</dbReference>
<feature type="region of interest" description="Disordered" evidence="1">
    <location>
        <begin position="574"/>
        <end position="593"/>
    </location>
</feature>
<protein>
    <recommendedName>
        <fullName evidence="2">Exonuclease domain-containing protein</fullName>
    </recommendedName>
</protein>
<dbReference type="InterPro" id="IPR036397">
    <property type="entry name" value="RNaseH_sf"/>
</dbReference>
<dbReference type="Gene3D" id="3.30.420.10">
    <property type="entry name" value="Ribonuclease H-like superfamily/Ribonuclease H"/>
    <property type="match status" value="1"/>
</dbReference>
<dbReference type="Proteomes" id="UP001530377">
    <property type="component" value="Unassembled WGS sequence"/>
</dbReference>
<sequence length="1477" mass="161417">LVVRPPPPSTHREDDVVPSFVRRPSSSSRRIIRPPFVVHPHDDDEGRCDLDDYAGMGRGDPVSAISTSSTNDGRRRLTYVASHTSRSTGGDACGGGVGGGGGPDGIVGVSADYHHHGRPSRSFCPPYGPSWHVRQSTSTTLFQHRMGGVDHCRRRPEEVNCMGIMSIFEVSTPGGGRGGGGRVCTVSPWGVRVHTRGGMVLSSSVSWLSSSSSSSSSSSLLSGMTCGAPMPGGGGRHAVVGGMSPPPPSPVSTSQNVHCVDLHRDLKIVSSHSLLRGGGGGGGTASSSSSSTCVADMTTNVERKSVVVGCTDGTIRLLDSGRSNVEIAKAKAHVGGVACVAATENYICASGYSSPGSSSRSSPLPAPDVLLYDVRYLGRGGVPHVALFAGRGGPRFVNFLPNGDLLVGSGQMFGGFEAITPFGDPRDPLTSFFQLGLSPDESMTVVHLHDGWDLHVGTSLGRVHRYGLDDCRERTKSATSSTTSTAAWDGVGVVGPGAGSDMVASVPPFVVVEPLELPPSFGPSPPAQSIDPAVLCSSHIPSSESSINGWNVFNSYVMARRPILSSTDVPRFHPRYPRLPTRTMGPLSNQGPPRRLLSKTLKTKLDESPTGVVPTASLNLKDLLAPDAPFVEGRASSNVGVDDGRGWEGAPKDNGITRKTFPNPNKLIYSKAFAACYDATANLRKTIEDNQPGQRQREDTIEEEENEIPRRYRLMVRPPFYKVANFDYSLYNDSDLWVGWDYAPSFANSFACSVLAMLYFVAEIRTTALNLQLCSNDMSIQGGKHGINSGAGVSVTAELGLLFHLIESLSANGMTHFDSQGHQARSNVKAFVPSNFISSFMLLPEATNLALLDGVAGSAEIARRPEALYRFLMQYIERELVQLFSKNSGQILSENANRGHLIYRLQGIGFLSVIEYAKGKPKISTSRALTVDLAYDQKLHQCQVEKSLPKAIVRFGEILRFSLCKEAPLRAWCEETRSYEAVVQRKIATNLPSLLSLSCCCAGGKAELGLQLWQQQDCQSWLPEYIEVHIETDKSITVKELAINEDGEEEWMTFEGKLSLPESIFDAPGKEARQILQTKKSYRLDAVISFIRTNSCASKDASQLEGHHVVHVRTTSDFETEMLNRQLHRIEEFLDDLNAASNDQITRMSDASIEQLRRHLEDQRKMFKEKEESDQWLLLNGFVVTRVGADDVRSFNAKFKEPSIVIFREIDTSNGVKDAVIVQPSSELLSKFQRAIMVPVSAMETTTLSRNGRPPVPVDLMRLPTKGDLVAIDAEFVCVHPEQSLMTSSGSKQMISEPRNALARLSVINCQTNEVIIDDHVLPMEPVVDYLTRFSGIRKNDLDVNSSPHHLITPHDAYLKVRLLMERGCIFVGHGLSQDFRVINICIPSNQIIDTAEIFHQPNQRYISLRYLTNFVLGRDMQQEVHDSIEDARAAHELYMKAVNLKKEGKFDEYLIDLYATGHTNQFRLGVETCKKR</sequence>
<dbReference type="EMBL" id="JALLPB020000258">
    <property type="protein sequence ID" value="KAL3811482.1"/>
    <property type="molecule type" value="Genomic_DNA"/>
</dbReference>
<comment type="caution">
    <text evidence="3">The sequence shown here is derived from an EMBL/GenBank/DDBJ whole genome shotgun (WGS) entry which is preliminary data.</text>
</comment>
<dbReference type="SUPFAM" id="SSF53098">
    <property type="entry name" value="Ribonuclease H-like"/>
    <property type="match status" value="1"/>
</dbReference>
<dbReference type="PANTHER" id="PTHR15728">
    <property type="entry name" value="DEADENYLATION COMPLEX CATALYTIC SUBUNIT PAN2"/>
    <property type="match status" value="1"/>
</dbReference>
<dbReference type="SUPFAM" id="SSF101908">
    <property type="entry name" value="Putative isomerase YbhE"/>
    <property type="match status" value="1"/>
</dbReference>
<feature type="domain" description="Exonuclease" evidence="2">
    <location>
        <begin position="1268"/>
        <end position="1448"/>
    </location>
</feature>
<dbReference type="InterPro" id="IPR028881">
    <property type="entry name" value="PAN2_UCH_dom"/>
</dbReference>
<dbReference type="InterPro" id="IPR013520">
    <property type="entry name" value="Ribonucl_H"/>
</dbReference>
<evidence type="ECO:0000256" key="1">
    <source>
        <dbReference type="SAM" id="MobiDB-lite"/>
    </source>
</evidence>
<dbReference type="InterPro" id="IPR012337">
    <property type="entry name" value="RNaseH-like_sf"/>
</dbReference>
<organism evidence="3 4">
    <name type="scientific">Cyclostephanos tholiformis</name>
    <dbReference type="NCBI Taxonomy" id="382380"/>
    <lineage>
        <taxon>Eukaryota</taxon>
        <taxon>Sar</taxon>
        <taxon>Stramenopiles</taxon>
        <taxon>Ochrophyta</taxon>
        <taxon>Bacillariophyta</taxon>
        <taxon>Coscinodiscophyceae</taxon>
        <taxon>Thalassiosirophycidae</taxon>
        <taxon>Stephanodiscales</taxon>
        <taxon>Stephanodiscaceae</taxon>
        <taxon>Cyclostephanos</taxon>
    </lineage>
</organism>